<proteinExistence type="predicted"/>
<reference evidence="1 2" key="1">
    <citation type="submission" date="2014-04" db="EMBL/GenBank/DDBJ databases">
        <title>Evolutionary Origins and Diversification of the Mycorrhizal Mutualists.</title>
        <authorList>
            <consortium name="DOE Joint Genome Institute"/>
            <consortium name="Mycorrhizal Genomics Consortium"/>
            <person name="Kohler A."/>
            <person name="Kuo A."/>
            <person name="Nagy L.G."/>
            <person name="Floudas D."/>
            <person name="Copeland A."/>
            <person name="Barry K.W."/>
            <person name="Cichocki N."/>
            <person name="Veneault-Fourrey C."/>
            <person name="LaButti K."/>
            <person name="Lindquist E.A."/>
            <person name="Lipzen A."/>
            <person name="Lundell T."/>
            <person name="Morin E."/>
            <person name="Murat C."/>
            <person name="Riley R."/>
            <person name="Ohm R."/>
            <person name="Sun H."/>
            <person name="Tunlid A."/>
            <person name="Henrissat B."/>
            <person name="Grigoriev I.V."/>
            <person name="Hibbett D.S."/>
            <person name="Martin F."/>
        </authorList>
    </citation>
    <scope>NUCLEOTIDE SEQUENCE [LARGE SCALE GENOMIC DNA]</scope>
    <source>
        <strain evidence="1 2">Koide BX008</strain>
    </source>
</reference>
<protein>
    <submittedName>
        <fullName evidence="1">Uncharacterized protein</fullName>
    </submittedName>
</protein>
<dbReference type="AlphaFoldDB" id="A0A0C2T0I3"/>
<accession>A0A0C2T0I3</accession>
<dbReference type="InParanoid" id="A0A0C2T0I3"/>
<evidence type="ECO:0000313" key="1">
    <source>
        <dbReference type="EMBL" id="KIL59944.1"/>
    </source>
</evidence>
<keyword evidence="2" id="KW-1185">Reference proteome</keyword>
<organism evidence="1 2">
    <name type="scientific">Amanita muscaria (strain Koide BX008)</name>
    <dbReference type="NCBI Taxonomy" id="946122"/>
    <lineage>
        <taxon>Eukaryota</taxon>
        <taxon>Fungi</taxon>
        <taxon>Dikarya</taxon>
        <taxon>Basidiomycota</taxon>
        <taxon>Agaricomycotina</taxon>
        <taxon>Agaricomycetes</taxon>
        <taxon>Agaricomycetidae</taxon>
        <taxon>Agaricales</taxon>
        <taxon>Pluteineae</taxon>
        <taxon>Amanitaceae</taxon>
        <taxon>Amanita</taxon>
    </lineage>
</organism>
<dbReference type="Proteomes" id="UP000054549">
    <property type="component" value="Unassembled WGS sequence"/>
</dbReference>
<dbReference type="EMBL" id="KN818307">
    <property type="protein sequence ID" value="KIL59944.1"/>
    <property type="molecule type" value="Genomic_DNA"/>
</dbReference>
<dbReference type="HOGENOM" id="CLU_2589239_0_0_1"/>
<name>A0A0C2T0I3_AMAMK</name>
<evidence type="ECO:0000313" key="2">
    <source>
        <dbReference type="Proteomes" id="UP000054549"/>
    </source>
</evidence>
<gene>
    <name evidence="1" type="ORF">M378DRAFT_168698</name>
</gene>
<sequence>MDALHAPFFQGLPIEYSSLSSVVKPEYCGHSVPYDHETRVISSQYSSCIIMFFRKWATIFTSEPVSSVVKDCGHSIPYVI</sequence>